<name>G7JXV0_MEDTR</name>
<evidence type="ECO:0000313" key="4">
    <source>
        <dbReference type="EMBL" id="AES96951.1"/>
    </source>
</evidence>
<dbReference type="PANTHER" id="PTHR31415:SF173">
    <property type="entry name" value="PROTEIN, PUTATIVE-RELATED"/>
    <property type="match status" value="1"/>
</dbReference>
<dbReference type="GO" id="GO:0098542">
    <property type="term" value="P:defense response to other organism"/>
    <property type="evidence" value="ECO:0007669"/>
    <property type="project" value="InterPro"/>
</dbReference>
<evidence type="ECO:0000313" key="5">
    <source>
        <dbReference type="EnsemblPlants" id="AES96951"/>
    </source>
</evidence>
<dbReference type="GO" id="GO:0009506">
    <property type="term" value="C:plasmodesma"/>
    <property type="evidence" value="ECO:0000318"/>
    <property type="project" value="GO_Central"/>
</dbReference>
<keyword evidence="3 4" id="KW-0812">Transmembrane</keyword>
<evidence type="ECO:0000256" key="1">
    <source>
        <dbReference type="ARBA" id="ARBA00004370"/>
    </source>
</evidence>
<dbReference type="GO" id="GO:0005886">
    <property type="term" value="C:plasma membrane"/>
    <property type="evidence" value="ECO:0000318"/>
    <property type="project" value="GO_Central"/>
</dbReference>
<reference evidence="4 6" key="2">
    <citation type="journal article" date="2014" name="BMC Genomics">
        <title>An improved genome release (version Mt4.0) for the model legume Medicago truncatula.</title>
        <authorList>
            <person name="Tang H."/>
            <person name="Krishnakumar V."/>
            <person name="Bidwell S."/>
            <person name="Rosen B."/>
            <person name="Chan A."/>
            <person name="Zhou S."/>
            <person name="Gentzbittel L."/>
            <person name="Childs K.L."/>
            <person name="Yandell M."/>
            <person name="Gundlach H."/>
            <person name="Mayer K.F."/>
            <person name="Schwartz D.C."/>
            <person name="Town C.D."/>
        </authorList>
    </citation>
    <scope>GENOME REANNOTATION</scope>
    <source>
        <strain evidence="5 6">cv. Jemalong A17</strain>
    </source>
</reference>
<dbReference type="InterPro" id="IPR044839">
    <property type="entry name" value="NDR1-like"/>
</dbReference>
<organism evidence="4 6">
    <name type="scientific">Medicago truncatula</name>
    <name type="common">Barrel medic</name>
    <name type="synonym">Medicago tribuloides</name>
    <dbReference type="NCBI Taxonomy" id="3880"/>
    <lineage>
        <taxon>Eukaryota</taxon>
        <taxon>Viridiplantae</taxon>
        <taxon>Streptophyta</taxon>
        <taxon>Embryophyta</taxon>
        <taxon>Tracheophyta</taxon>
        <taxon>Spermatophyta</taxon>
        <taxon>Magnoliopsida</taxon>
        <taxon>eudicotyledons</taxon>
        <taxon>Gunneridae</taxon>
        <taxon>Pentapetalae</taxon>
        <taxon>rosids</taxon>
        <taxon>fabids</taxon>
        <taxon>Fabales</taxon>
        <taxon>Fabaceae</taxon>
        <taxon>Papilionoideae</taxon>
        <taxon>50 kb inversion clade</taxon>
        <taxon>NPAAA clade</taxon>
        <taxon>Hologalegina</taxon>
        <taxon>IRL clade</taxon>
        <taxon>Trifolieae</taxon>
        <taxon>Medicago</taxon>
    </lineage>
</organism>
<feature type="transmembrane region" description="Helical" evidence="3">
    <location>
        <begin position="12"/>
        <end position="33"/>
    </location>
</feature>
<protein>
    <submittedName>
        <fullName evidence="4">Transmembrane protein, putative</fullName>
    </submittedName>
</protein>
<keyword evidence="2 3" id="KW-0472">Membrane</keyword>
<sequence>MSSNYHHPSCDICIFFFCVLSAFGCIIGLVFVITDSETTTPFSDLPIFQVNRVGALNSLTVNGTQITAEFDISVFAYNHKTYSRAYYKAVSADLFYGGEGLVLNRTSLPSFTTHSKSASVMKMTPSVNISEDFGGVASDVALRRKDGRVEFGLIVSTLFKYKNRFSHSDWTSLKVVCNPLKFAVSRNVYNTTTSHGVLLEGLTCTSTY</sequence>
<dbReference type="PaxDb" id="3880-AES96951"/>
<dbReference type="AlphaFoldDB" id="G7JXV0"/>
<gene>
    <name evidence="4" type="ordered locus">MTR_5g043500</name>
</gene>
<dbReference type="EnsemblPlants" id="AES96951">
    <property type="protein sequence ID" value="AES96951"/>
    <property type="gene ID" value="MTR_5g043500"/>
</dbReference>
<dbReference type="PANTHER" id="PTHR31415">
    <property type="entry name" value="OS05G0367900 PROTEIN"/>
    <property type="match status" value="1"/>
</dbReference>
<dbReference type="EMBL" id="CM001221">
    <property type="protein sequence ID" value="AES96951.1"/>
    <property type="molecule type" value="Genomic_DNA"/>
</dbReference>
<comment type="subcellular location">
    <subcellularLocation>
        <location evidence="1">Membrane</location>
    </subcellularLocation>
</comment>
<evidence type="ECO:0000313" key="6">
    <source>
        <dbReference type="Proteomes" id="UP000002051"/>
    </source>
</evidence>
<evidence type="ECO:0000256" key="3">
    <source>
        <dbReference type="SAM" id="Phobius"/>
    </source>
</evidence>
<reference evidence="5" key="3">
    <citation type="submission" date="2015-04" db="UniProtKB">
        <authorList>
            <consortium name="EnsemblPlants"/>
        </authorList>
    </citation>
    <scope>IDENTIFICATION</scope>
    <source>
        <strain evidence="5">cv. Jemalong A17</strain>
    </source>
</reference>
<keyword evidence="3" id="KW-1133">Transmembrane helix</keyword>
<reference evidence="4 6" key="1">
    <citation type="journal article" date="2011" name="Nature">
        <title>The Medicago genome provides insight into the evolution of rhizobial symbioses.</title>
        <authorList>
            <person name="Young N.D."/>
            <person name="Debelle F."/>
            <person name="Oldroyd G.E."/>
            <person name="Geurts R."/>
            <person name="Cannon S.B."/>
            <person name="Udvardi M.K."/>
            <person name="Benedito V.A."/>
            <person name="Mayer K.F."/>
            <person name="Gouzy J."/>
            <person name="Schoof H."/>
            <person name="Van de Peer Y."/>
            <person name="Proost S."/>
            <person name="Cook D.R."/>
            <person name="Meyers B.C."/>
            <person name="Spannagl M."/>
            <person name="Cheung F."/>
            <person name="De Mita S."/>
            <person name="Krishnakumar V."/>
            <person name="Gundlach H."/>
            <person name="Zhou S."/>
            <person name="Mudge J."/>
            <person name="Bharti A.K."/>
            <person name="Murray J.D."/>
            <person name="Naoumkina M.A."/>
            <person name="Rosen B."/>
            <person name="Silverstein K.A."/>
            <person name="Tang H."/>
            <person name="Rombauts S."/>
            <person name="Zhao P.X."/>
            <person name="Zhou P."/>
            <person name="Barbe V."/>
            <person name="Bardou P."/>
            <person name="Bechner M."/>
            <person name="Bellec A."/>
            <person name="Berger A."/>
            <person name="Berges H."/>
            <person name="Bidwell S."/>
            <person name="Bisseling T."/>
            <person name="Choisne N."/>
            <person name="Couloux A."/>
            <person name="Denny R."/>
            <person name="Deshpande S."/>
            <person name="Dai X."/>
            <person name="Doyle J.J."/>
            <person name="Dudez A.M."/>
            <person name="Farmer A.D."/>
            <person name="Fouteau S."/>
            <person name="Franken C."/>
            <person name="Gibelin C."/>
            <person name="Gish J."/>
            <person name="Goldstein S."/>
            <person name="Gonzalez A.J."/>
            <person name="Green P.J."/>
            <person name="Hallab A."/>
            <person name="Hartog M."/>
            <person name="Hua A."/>
            <person name="Humphray S.J."/>
            <person name="Jeong D.H."/>
            <person name="Jing Y."/>
            <person name="Jocker A."/>
            <person name="Kenton S.M."/>
            <person name="Kim D.J."/>
            <person name="Klee K."/>
            <person name="Lai H."/>
            <person name="Lang C."/>
            <person name="Lin S."/>
            <person name="Macmil S.L."/>
            <person name="Magdelenat G."/>
            <person name="Matthews L."/>
            <person name="McCorrison J."/>
            <person name="Monaghan E.L."/>
            <person name="Mun J.H."/>
            <person name="Najar F.Z."/>
            <person name="Nicholson C."/>
            <person name="Noirot C."/>
            <person name="O'Bleness M."/>
            <person name="Paule C.R."/>
            <person name="Poulain J."/>
            <person name="Prion F."/>
            <person name="Qin B."/>
            <person name="Qu C."/>
            <person name="Retzel E.F."/>
            <person name="Riddle C."/>
            <person name="Sallet E."/>
            <person name="Samain S."/>
            <person name="Samson N."/>
            <person name="Sanders I."/>
            <person name="Saurat O."/>
            <person name="Scarpelli C."/>
            <person name="Schiex T."/>
            <person name="Segurens B."/>
            <person name="Severin A.J."/>
            <person name="Sherrier D.J."/>
            <person name="Shi R."/>
            <person name="Sims S."/>
            <person name="Singer S.R."/>
            <person name="Sinharoy S."/>
            <person name="Sterck L."/>
            <person name="Viollet A."/>
            <person name="Wang B.B."/>
            <person name="Wang K."/>
            <person name="Wang M."/>
            <person name="Wang X."/>
            <person name="Warfsmann J."/>
            <person name="Weissenbach J."/>
            <person name="White D.D."/>
            <person name="White J.D."/>
            <person name="Wiley G.B."/>
            <person name="Wincker P."/>
            <person name="Xing Y."/>
            <person name="Yang L."/>
            <person name="Yao Z."/>
            <person name="Ying F."/>
            <person name="Zhai J."/>
            <person name="Zhou L."/>
            <person name="Zuber A."/>
            <person name="Denarie J."/>
            <person name="Dixon R.A."/>
            <person name="May G.D."/>
            <person name="Schwartz D.C."/>
            <person name="Rogers J."/>
            <person name="Quetier F."/>
            <person name="Town C.D."/>
            <person name="Roe B.A."/>
        </authorList>
    </citation>
    <scope>NUCLEOTIDE SEQUENCE [LARGE SCALE GENOMIC DNA]</scope>
    <source>
        <strain evidence="4">A17</strain>
        <strain evidence="5 6">cv. Jemalong A17</strain>
    </source>
</reference>
<dbReference type="Proteomes" id="UP000002051">
    <property type="component" value="Chromosome 5"/>
</dbReference>
<evidence type="ECO:0000256" key="2">
    <source>
        <dbReference type="ARBA" id="ARBA00023136"/>
    </source>
</evidence>
<keyword evidence="6" id="KW-1185">Reference proteome</keyword>
<dbReference type="HOGENOM" id="CLU_109982_0_0_1"/>
<proteinExistence type="predicted"/>
<accession>G7JXV0</accession>